<dbReference type="PANTHER" id="PTHR44757">
    <property type="entry name" value="DIGUANYLATE CYCLASE DGCP"/>
    <property type="match status" value="1"/>
</dbReference>
<protein>
    <submittedName>
        <fullName evidence="5">Diguanylate cyclase/phosphodiesterase (GGDEF &amp; EAL domains) with PAS/PAC sensor(S)</fullName>
    </submittedName>
</protein>
<dbReference type="PANTHER" id="PTHR44757:SF2">
    <property type="entry name" value="BIOFILM ARCHITECTURE MAINTENANCE PROTEIN MBAA"/>
    <property type="match status" value="1"/>
</dbReference>
<accession>A0A3B0Y4F7</accession>
<dbReference type="PROSITE" id="PS50113">
    <property type="entry name" value="PAC"/>
    <property type="match status" value="1"/>
</dbReference>
<dbReference type="Gene3D" id="3.30.70.270">
    <property type="match status" value="1"/>
</dbReference>
<dbReference type="Gene3D" id="3.30.450.20">
    <property type="entry name" value="PAS domain"/>
    <property type="match status" value="2"/>
</dbReference>
<dbReference type="InterPro" id="IPR000014">
    <property type="entry name" value="PAS"/>
</dbReference>
<dbReference type="NCBIfam" id="TIGR00254">
    <property type="entry name" value="GGDEF"/>
    <property type="match status" value="1"/>
</dbReference>
<dbReference type="Gene3D" id="3.20.20.450">
    <property type="entry name" value="EAL domain"/>
    <property type="match status" value="1"/>
</dbReference>
<dbReference type="PROSITE" id="PS50883">
    <property type="entry name" value="EAL"/>
    <property type="match status" value="1"/>
</dbReference>
<dbReference type="SMART" id="SM00052">
    <property type="entry name" value="EAL"/>
    <property type="match status" value="1"/>
</dbReference>
<dbReference type="EMBL" id="UOFN01000035">
    <property type="protein sequence ID" value="VAW74491.1"/>
    <property type="molecule type" value="Genomic_DNA"/>
</dbReference>
<evidence type="ECO:0000259" key="3">
    <source>
        <dbReference type="PROSITE" id="PS50883"/>
    </source>
</evidence>
<feature type="domain" description="PAS" evidence="1">
    <location>
        <begin position="101"/>
        <end position="145"/>
    </location>
</feature>
<dbReference type="InterPro" id="IPR043128">
    <property type="entry name" value="Rev_trsase/Diguanyl_cyclase"/>
</dbReference>
<dbReference type="InterPro" id="IPR000160">
    <property type="entry name" value="GGDEF_dom"/>
</dbReference>
<name>A0A3B0Y4F7_9ZZZZ</name>
<dbReference type="PROSITE" id="PS50887">
    <property type="entry name" value="GGDEF"/>
    <property type="match status" value="1"/>
</dbReference>
<dbReference type="InterPro" id="IPR001633">
    <property type="entry name" value="EAL_dom"/>
</dbReference>
<evidence type="ECO:0000259" key="1">
    <source>
        <dbReference type="PROSITE" id="PS50112"/>
    </source>
</evidence>
<dbReference type="Pfam" id="PF00563">
    <property type="entry name" value="EAL"/>
    <property type="match status" value="1"/>
</dbReference>
<dbReference type="NCBIfam" id="TIGR00229">
    <property type="entry name" value="sensory_box"/>
    <property type="match status" value="1"/>
</dbReference>
<sequence>MALFPAQNPYPALRVDWAGIIIYANAASQSLLRDYSSAVGELIPAAWRSPLEVAFSHDLEQVFEIDHRGRTYSVSVVPLREERYANLYASDVTERKRAQQEAQKLSNALEQAADLVMITNTRGIIEYVNTAFVEVTGYHKEEVIGAKASVLSSGLQDAEFYAEMWKTVQAGDVFRDLVINRKKNGELYYEEKTITPLKDSAGTITHFISTARDVTEYRQVQERLYHLRYYDVLTELPNRDMFLKHLDKTLEPPGLVSQSRTVLCVGMDRFKFINETLGHEVGDSLLQACTQRIKAQTCAEDFVARLGNDEFGIVLSGSPLIDSIAPLVRKLLEAFSQPFHLADRELTVTIAIGISCSPDDGTDAQSLLKNADTAMSRARELGRSKSQFFTPDMNARAFERLTLESGLRRALEREEFFLHFQPQIDLARGEITGVEALVRWQHPELGLISPMEFIPLLEETGLIVPVGEWILRTACIRNRAWQEEGLPPLVMAVNFSALQLRQENLAERVSDVLRSTKLEPQWLEIELTESTVMEDGESSITVLQDLQAVGVRLAIDDFGTGYSSLSYLRRFPVDTLKIDRSFILDINTDPGAAEITQVIIAMAGSLGLRVIAEGVETHAQLEFLRQRSCDLVQGYLFSRPLPPDELAQLLRNSDAPVPCPVDDIATPHTKSSRVVLDILQS</sequence>
<dbReference type="SMART" id="SM00086">
    <property type="entry name" value="PAC"/>
    <property type="match status" value="1"/>
</dbReference>
<dbReference type="InterPro" id="IPR029787">
    <property type="entry name" value="Nucleotide_cyclase"/>
</dbReference>
<dbReference type="SMART" id="SM00267">
    <property type="entry name" value="GGDEF"/>
    <property type="match status" value="1"/>
</dbReference>
<proteinExistence type="predicted"/>
<feature type="domain" description="PAC" evidence="2">
    <location>
        <begin position="173"/>
        <end position="226"/>
    </location>
</feature>
<dbReference type="SUPFAM" id="SSF55785">
    <property type="entry name" value="PYP-like sensor domain (PAS domain)"/>
    <property type="match status" value="1"/>
</dbReference>
<dbReference type="Pfam" id="PF13426">
    <property type="entry name" value="PAS_9"/>
    <property type="match status" value="1"/>
</dbReference>
<dbReference type="PROSITE" id="PS50112">
    <property type="entry name" value="PAS"/>
    <property type="match status" value="1"/>
</dbReference>
<dbReference type="InterPro" id="IPR001610">
    <property type="entry name" value="PAC"/>
</dbReference>
<dbReference type="CDD" id="cd01949">
    <property type="entry name" value="GGDEF"/>
    <property type="match status" value="1"/>
</dbReference>
<dbReference type="Pfam" id="PF00990">
    <property type="entry name" value="GGDEF"/>
    <property type="match status" value="1"/>
</dbReference>
<dbReference type="SUPFAM" id="SSF55073">
    <property type="entry name" value="Nucleotide cyclase"/>
    <property type="match status" value="1"/>
</dbReference>
<dbReference type="SMART" id="SM00091">
    <property type="entry name" value="PAS"/>
    <property type="match status" value="1"/>
</dbReference>
<dbReference type="AlphaFoldDB" id="A0A3B0Y4F7"/>
<dbReference type="InterPro" id="IPR052155">
    <property type="entry name" value="Biofilm_reg_signaling"/>
</dbReference>
<dbReference type="InterPro" id="IPR000700">
    <property type="entry name" value="PAS-assoc_C"/>
</dbReference>
<feature type="domain" description="GGDEF" evidence="4">
    <location>
        <begin position="258"/>
        <end position="391"/>
    </location>
</feature>
<evidence type="ECO:0000313" key="5">
    <source>
        <dbReference type="EMBL" id="VAW74491.1"/>
    </source>
</evidence>
<feature type="domain" description="EAL" evidence="3">
    <location>
        <begin position="400"/>
        <end position="654"/>
    </location>
</feature>
<dbReference type="CDD" id="cd01948">
    <property type="entry name" value="EAL"/>
    <property type="match status" value="1"/>
</dbReference>
<reference evidence="5" key="1">
    <citation type="submission" date="2018-06" db="EMBL/GenBank/DDBJ databases">
        <authorList>
            <person name="Zhirakovskaya E."/>
        </authorList>
    </citation>
    <scope>NUCLEOTIDE SEQUENCE</scope>
</reference>
<organism evidence="5">
    <name type="scientific">hydrothermal vent metagenome</name>
    <dbReference type="NCBI Taxonomy" id="652676"/>
    <lineage>
        <taxon>unclassified sequences</taxon>
        <taxon>metagenomes</taxon>
        <taxon>ecological metagenomes</taxon>
    </lineage>
</organism>
<evidence type="ECO:0000259" key="2">
    <source>
        <dbReference type="PROSITE" id="PS50113"/>
    </source>
</evidence>
<gene>
    <name evidence="5" type="ORF">MNBD_GAMMA15-2076</name>
</gene>
<dbReference type="FunFam" id="3.20.20.450:FF:000001">
    <property type="entry name" value="Cyclic di-GMP phosphodiesterase yahA"/>
    <property type="match status" value="1"/>
</dbReference>
<dbReference type="SUPFAM" id="SSF141868">
    <property type="entry name" value="EAL domain-like"/>
    <property type="match status" value="1"/>
</dbReference>
<dbReference type="CDD" id="cd00130">
    <property type="entry name" value="PAS"/>
    <property type="match status" value="1"/>
</dbReference>
<dbReference type="InterPro" id="IPR035919">
    <property type="entry name" value="EAL_sf"/>
</dbReference>
<evidence type="ECO:0000259" key="4">
    <source>
        <dbReference type="PROSITE" id="PS50887"/>
    </source>
</evidence>
<dbReference type="InterPro" id="IPR035965">
    <property type="entry name" value="PAS-like_dom_sf"/>
</dbReference>